<evidence type="ECO:0000313" key="2">
    <source>
        <dbReference type="Proteomes" id="UP001174936"/>
    </source>
</evidence>
<evidence type="ECO:0000313" key="1">
    <source>
        <dbReference type="EMBL" id="KAK0656009.1"/>
    </source>
</evidence>
<reference evidence="1" key="1">
    <citation type="submission" date="2023-06" db="EMBL/GenBank/DDBJ databases">
        <title>Genome-scale phylogeny and comparative genomics of the fungal order Sordariales.</title>
        <authorList>
            <consortium name="Lawrence Berkeley National Laboratory"/>
            <person name="Hensen N."/>
            <person name="Bonometti L."/>
            <person name="Westerberg I."/>
            <person name="Brannstrom I.O."/>
            <person name="Guillou S."/>
            <person name="Cros-Aarteil S."/>
            <person name="Calhoun S."/>
            <person name="Haridas S."/>
            <person name="Kuo A."/>
            <person name="Mondo S."/>
            <person name="Pangilinan J."/>
            <person name="Riley R."/>
            <person name="Labutti K."/>
            <person name="Andreopoulos B."/>
            <person name="Lipzen A."/>
            <person name="Chen C."/>
            <person name="Yanf M."/>
            <person name="Daum C."/>
            <person name="Ng V."/>
            <person name="Clum A."/>
            <person name="Steindorff A."/>
            <person name="Ohm R."/>
            <person name="Martin F."/>
            <person name="Silar P."/>
            <person name="Natvig D."/>
            <person name="Lalanne C."/>
            <person name="Gautier V."/>
            <person name="Ament-Velasquez S.L."/>
            <person name="Kruys A."/>
            <person name="Hutchinson M.I."/>
            <person name="Powell A.J."/>
            <person name="Barry K."/>
            <person name="Miller A.N."/>
            <person name="Grigoriev I.V."/>
            <person name="Debuchy R."/>
            <person name="Gladieux P."/>
            <person name="Thoren M.H."/>
            <person name="Johannesson H."/>
        </authorList>
    </citation>
    <scope>NUCLEOTIDE SEQUENCE</scope>
    <source>
        <strain evidence="1">SMH2532-1</strain>
    </source>
</reference>
<name>A0AA39YNV7_9PEZI</name>
<protein>
    <submittedName>
        <fullName evidence="1">Uncharacterized protein</fullName>
    </submittedName>
</protein>
<organism evidence="1 2">
    <name type="scientific">Cercophora newfieldiana</name>
    <dbReference type="NCBI Taxonomy" id="92897"/>
    <lineage>
        <taxon>Eukaryota</taxon>
        <taxon>Fungi</taxon>
        <taxon>Dikarya</taxon>
        <taxon>Ascomycota</taxon>
        <taxon>Pezizomycotina</taxon>
        <taxon>Sordariomycetes</taxon>
        <taxon>Sordariomycetidae</taxon>
        <taxon>Sordariales</taxon>
        <taxon>Lasiosphaeriaceae</taxon>
        <taxon>Cercophora</taxon>
    </lineage>
</organism>
<accession>A0AA39YNV7</accession>
<proteinExistence type="predicted"/>
<keyword evidence="2" id="KW-1185">Reference proteome</keyword>
<sequence length="146" mass="16581">MATADTVDLGPPHEPKEESINVFKEIQHELKKHLIHTRHQHDKHEPEYFQSVSHLSDSELASFSADDFREVRVAVTAYGVILFGRVRIPAMPEEGPCYIHFRAFTTGPDDEAKLHSIHTEEKEEAGGGKTFRAIFTANDPLEWFDA</sequence>
<dbReference type="Proteomes" id="UP001174936">
    <property type="component" value="Unassembled WGS sequence"/>
</dbReference>
<dbReference type="EMBL" id="JAULSV010000001">
    <property type="protein sequence ID" value="KAK0656009.1"/>
    <property type="molecule type" value="Genomic_DNA"/>
</dbReference>
<gene>
    <name evidence="1" type="ORF">B0T16DRAFT_25431</name>
</gene>
<dbReference type="AlphaFoldDB" id="A0AA39YNV7"/>
<comment type="caution">
    <text evidence="1">The sequence shown here is derived from an EMBL/GenBank/DDBJ whole genome shotgun (WGS) entry which is preliminary data.</text>
</comment>